<name>A0ABU8HEV7_9BACI</name>
<dbReference type="RefSeq" id="WP_336587309.1">
    <property type="nucleotide sequence ID" value="NZ_JBBAXC010000009.1"/>
</dbReference>
<dbReference type="EMBL" id="JBBAXC010000009">
    <property type="protein sequence ID" value="MEI5907875.1"/>
    <property type="molecule type" value="Genomic_DNA"/>
</dbReference>
<sequence>MQHNQTGGQSYQTPPQMITTKDALYLNDMLSWNLLAMKKSHFLAEHCQDAELKAELDKCGQMHQRHYEQILTHLNANQSPQNQTYM</sequence>
<gene>
    <name evidence="1" type="ORF">WAK64_12500</name>
</gene>
<reference evidence="1 2" key="1">
    <citation type="journal article" date="2018" name="J. Microbiol.">
        <title>Bacillus spongiae sp. nov., isolated from sponge of Jeju Island.</title>
        <authorList>
            <person name="Lee G.E."/>
            <person name="Im W.T."/>
            <person name="Park J.S."/>
        </authorList>
    </citation>
    <scope>NUCLEOTIDE SEQUENCE [LARGE SCALE GENOMIC DNA]</scope>
    <source>
        <strain evidence="1 2">135PIL107-10</strain>
    </source>
</reference>
<protein>
    <recommendedName>
        <fullName evidence="3">Spore coat protein</fullName>
    </recommendedName>
</protein>
<evidence type="ECO:0000313" key="2">
    <source>
        <dbReference type="Proteomes" id="UP001312865"/>
    </source>
</evidence>
<accession>A0ABU8HEV7</accession>
<organism evidence="1 2">
    <name type="scientific">Bacillus spongiae</name>
    <dbReference type="NCBI Taxonomy" id="2683610"/>
    <lineage>
        <taxon>Bacteria</taxon>
        <taxon>Bacillati</taxon>
        <taxon>Bacillota</taxon>
        <taxon>Bacilli</taxon>
        <taxon>Bacillales</taxon>
        <taxon>Bacillaceae</taxon>
        <taxon>Bacillus</taxon>
    </lineage>
</organism>
<comment type="caution">
    <text evidence="1">The sequence shown here is derived from an EMBL/GenBank/DDBJ whole genome shotgun (WGS) entry which is preliminary data.</text>
</comment>
<dbReference type="Proteomes" id="UP001312865">
    <property type="component" value="Unassembled WGS sequence"/>
</dbReference>
<evidence type="ECO:0008006" key="3">
    <source>
        <dbReference type="Google" id="ProtNLM"/>
    </source>
</evidence>
<proteinExistence type="predicted"/>
<evidence type="ECO:0000313" key="1">
    <source>
        <dbReference type="EMBL" id="MEI5907875.1"/>
    </source>
</evidence>
<keyword evidence="2" id="KW-1185">Reference proteome</keyword>